<organism evidence="3 4">
    <name type="scientific">Pyrrhoderma noxium</name>
    <dbReference type="NCBI Taxonomy" id="2282107"/>
    <lineage>
        <taxon>Eukaryota</taxon>
        <taxon>Fungi</taxon>
        <taxon>Dikarya</taxon>
        <taxon>Basidiomycota</taxon>
        <taxon>Agaricomycotina</taxon>
        <taxon>Agaricomycetes</taxon>
        <taxon>Hymenochaetales</taxon>
        <taxon>Hymenochaetaceae</taxon>
        <taxon>Pyrrhoderma</taxon>
    </lineage>
</organism>
<sequence length="801" mass="90241">MEQKTWVICTKLWYGARGLKGPTEINPILLESLSGSPNLLEISRLQTKHWNSPRREANVSNMQTQPDTRHIAKLKQNSFPRLRKLSIAAKLQEVSKLFQSPGCFQRLVELIIDDGCSSSSASLSNLIVTVVNACPLLEVLRIVDKEYTRQRKSTVCTSKDKPIEYDDLLPLQELPRLRALELKHIQPVKLGDSRFIKLFSFFPNLETLLLNENPLVGNCQTALSLLAATTLIDNLPKLRNLGVFINGEKISSEKKIDEFKVLRSTNTTKSRLPITSNTNNSNLQNLYLGKTRIPDVAKFIRYLSEYVVSPGCLIHGGDVYLNNRNRATRSQLKTLQSGGKTFMEGELNLNTPKDKTAEERLLRSELYKWDKLKKPESRNKPQAPPSKQLIPKSASKSSTKIGRTSTPVRRSTRILENRQGGSRGVTRSRLSSIVSEGPSKLPTTIPKLDLLASDLSLSSIFSETSHSFITDDDTESAPDSSGDENTFSFSVSTPVVTLSFGNEITKSLNVMHGVDDNECTSSYSNPGDQTPKASLSLQSQNQDDSKLGDKPYSLNTIEGQPYTEKSDSDDDTRFLARSMSHGEEIDHLRQEIQALLIEKEASDRERQKWVEEKRRLEAEISDLNKGIMALKDLFEEHDVEEVELMTQERDESGSSSSEHINEFATKYELETIRRLEYSIADKENYIITLKASVQAAEQAHFLSQDFFFDMKRNRPLLRTRLHESVLHSKDINQAGCLNGKPSDSFKSQSFDILQTYAEARTLLVHASIPSDKPLLSLSPFHRRCIDQFSTKNATLIFVLKL</sequence>
<reference evidence="3 4" key="1">
    <citation type="journal article" date="2017" name="Mol. Ecol.">
        <title>Comparative and population genomic landscape of Phellinus noxius: A hypervariable fungus causing root rot in trees.</title>
        <authorList>
            <person name="Chung C.L."/>
            <person name="Lee T.J."/>
            <person name="Akiba M."/>
            <person name="Lee H.H."/>
            <person name="Kuo T.H."/>
            <person name="Liu D."/>
            <person name="Ke H.M."/>
            <person name="Yokoi T."/>
            <person name="Roa M.B."/>
            <person name="Lu M.J."/>
            <person name="Chang Y.Y."/>
            <person name="Ann P.J."/>
            <person name="Tsai J.N."/>
            <person name="Chen C.Y."/>
            <person name="Tzean S.S."/>
            <person name="Ota Y."/>
            <person name="Hattori T."/>
            <person name="Sahashi N."/>
            <person name="Liou R.F."/>
            <person name="Kikuchi T."/>
            <person name="Tsai I.J."/>
        </authorList>
    </citation>
    <scope>NUCLEOTIDE SEQUENCE [LARGE SCALE GENOMIC DNA]</scope>
    <source>
        <strain evidence="3 4">FFPRI411160</strain>
    </source>
</reference>
<dbReference type="AlphaFoldDB" id="A0A286U6B4"/>
<gene>
    <name evidence="3" type="ORF">PNOK_0964700</name>
</gene>
<evidence type="ECO:0000256" key="2">
    <source>
        <dbReference type="SAM" id="MobiDB-lite"/>
    </source>
</evidence>
<dbReference type="InParanoid" id="A0A286U6B4"/>
<feature type="compositionally biased region" description="Polar residues" evidence="2">
    <location>
        <begin position="519"/>
        <end position="533"/>
    </location>
</feature>
<dbReference type="EMBL" id="NBII01000011">
    <property type="protein sequence ID" value="PAV15094.1"/>
    <property type="molecule type" value="Genomic_DNA"/>
</dbReference>
<dbReference type="STRING" id="2282107.A0A286U6B4"/>
<dbReference type="Proteomes" id="UP000217199">
    <property type="component" value="Unassembled WGS sequence"/>
</dbReference>
<name>A0A286U6B4_9AGAM</name>
<dbReference type="SUPFAM" id="SSF52047">
    <property type="entry name" value="RNI-like"/>
    <property type="match status" value="1"/>
</dbReference>
<keyword evidence="4" id="KW-1185">Reference proteome</keyword>
<evidence type="ECO:0000313" key="4">
    <source>
        <dbReference type="Proteomes" id="UP000217199"/>
    </source>
</evidence>
<protein>
    <submittedName>
        <fullName evidence="3">Uncharacterized protein</fullName>
    </submittedName>
</protein>
<feature type="region of interest" description="Disordered" evidence="2">
    <location>
        <begin position="518"/>
        <end position="570"/>
    </location>
</feature>
<accession>A0A286U6B4</accession>
<feature type="region of interest" description="Disordered" evidence="2">
    <location>
        <begin position="372"/>
        <end position="443"/>
    </location>
</feature>
<comment type="caution">
    <text evidence="3">The sequence shown here is derived from an EMBL/GenBank/DDBJ whole genome shotgun (WGS) entry which is preliminary data.</text>
</comment>
<evidence type="ECO:0000313" key="3">
    <source>
        <dbReference type="EMBL" id="PAV15094.1"/>
    </source>
</evidence>
<proteinExistence type="predicted"/>
<keyword evidence="1" id="KW-0175">Coiled coil</keyword>
<feature type="compositionally biased region" description="Polar residues" evidence="2">
    <location>
        <begin position="394"/>
        <end position="409"/>
    </location>
</feature>
<evidence type="ECO:0000256" key="1">
    <source>
        <dbReference type="SAM" id="Coils"/>
    </source>
</evidence>
<feature type="coiled-coil region" evidence="1">
    <location>
        <begin position="585"/>
        <end position="633"/>
    </location>
</feature>